<feature type="domain" description="Glycosyl transferase family 28 C-terminal" evidence="5">
    <location>
        <begin position="384"/>
        <end position="507"/>
    </location>
</feature>
<dbReference type="PANTHER" id="PTHR43025:SF3">
    <property type="entry name" value="MONOGALACTOSYLDIACYLGLYCEROL SYNTHASE 1, CHLOROPLASTIC"/>
    <property type="match status" value="1"/>
</dbReference>
<dbReference type="Pfam" id="PF06925">
    <property type="entry name" value="MGDG_synth"/>
    <property type="match status" value="1"/>
</dbReference>
<dbReference type="Proteomes" id="UP000000954">
    <property type="component" value="Chromosome"/>
</dbReference>
<dbReference type="Pfam" id="PF04101">
    <property type="entry name" value="Glyco_tran_28_C"/>
    <property type="match status" value="1"/>
</dbReference>
<comment type="similarity">
    <text evidence="2">Belongs to the glycosyltransferase 28 family.</text>
</comment>
<evidence type="ECO:0000259" key="5">
    <source>
        <dbReference type="Pfam" id="PF04101"/>
    </source>
</evidence>
<evidence type="ECO:0000259" key="6">
    <source>
        <dbReference type="Pfam" id="PF06925"/>
    </source>
</evidence>
<evidence type="ECO:0000313" key="8">
    <source>
        <dbReference type="Proteomes" id="UP000000954"/>
    </source>
</evidence>
<dbReference type="SUPFAM" id="SSF53756">
    <property type="entry name" value="UDP-Glycosyltransferase/glycogen phosphorylase"/>
    <property type="match status" value="1"/>
</dbReference>
<dbReference type="InterPro" id="IPR007235">
    <property type="entry name" value="Glyco_trans_28_C"/>
</dbReference>
<evidence type="ECO:0000313" key="7">
    <source>
        <dbReference type="EMBL" id="ACU94689.1"/>
    </source>
</evidence>
<name>C7MP49_CRYCD</name>
<dbReference type="GO" id="GO:0016020">
    <property type="term" value="C:membrane"/>
    <property type="evidence" value="ECO:0007669"/>
    <property type="project" value="UniProtKB-SubCell"/>
</dbReference>
<evidence type="ECO:0000256" key="1">
    <source>
        <dbReference type="ARBA" id="ARBA00004370"/>
    </source>
</evidence>
<organism evidence="7 8">
    <name type="scientific">Cryptobacterium curtum (strain ATCC 700683 / DSM 15641 / CCUG 43107 / 12-3)</name>
    <dbReference type="NCBI Taxonomy" id="469378"/>
    <lineage>
        <taxon>Bacteria</taxon>
        <taxon>Bacillati</taxon>
        <taxon>Actinomycetota</taxon>
        <taxon>Coriobacteriia</taxon>
        <taxon>Eggerthellales</taxon>
        <taxon>Eggerthellaceae</taxon>
        <taxon>Cryptobacterium</taxon>
    </lineage>
</organism>
<dbReference type="GO" id="GO:0009247">
    <property type="term" value="P:glycolipid biosynthetic process"/>
    <property type="evidence" value="ECO:0007669"/>
    <property type="project" value="InterPro"/>
</dbReference>
<dbReference type="HOGENOM" id="CLU_028367_2_0_11"/>
<dbReference type="STRING" id="469378.Ccur_09980"/>
<reference evidence="7 8" key="1">
    <citation type="journal article" date="2009" name="Stand. Genomic Sci.">
        <title>Complete genome sequence of Cryptobacterium curtum type strain (12-3).</title>
        <authorList>
            <person name="Mavrommatis K."/>
            <person name="Pukall R."/>
            <person name="Rohde C."/>
            <person name="Chen F."/>
            <person name="Sims D."/>
            <person name="Brettin T."/>
            <person name="Kuske C."/>
            <person name="Detter J.C."/>
            <person name="Han C."/>
            <person name="Lapidus A."/>
            <person name="Copeland A."/>
            <person name="Glavina Del Rio T."/>
            <person name="Nolan M."/>
            <person name="Lucas S."/>
            <person name="Tice H."/>
            <person name="Cheng J.F."/>
            <person name="Bruce D."/>
            <person name="Goodwin L."/>
            <person name="Pitluck S."/>
            <person name="Ovchinnikova G."/>
            <person name="Pati A."/>
            <person name="Ivanova N."/>
            <person name="Chen A."/>
            <person name="Palaniappan K."/>
            <person name="Chain P."/>
            <person name="D'haeseleer P."/>
            <person name="Goker M."/>
            <person name="Bristow J."/>
            <person name="Eisen J.A."/>
            <person name="Markowitz V."/>
            <person name="Hugenholtz P."/>
            <person name="Rohde M."/>
            <person name="Klenk H.P."/>
            <person name="Kyrpides N.C."/>
        </authorList>
    </citation>
    <scope>NUCLEOTIDE SEQUENCE [LARGE SCALE GENOMIC DNA]</scope>
    <source>
        <strain evidence="8">ATCC 700683 / DSM 15641 / 12-3</strain>
    </source>
</reference>
<keyword evidence="4 7" id="KW-0808">Transferase</keyword>
<comment type="subcellular location">
    <subcellularLocation>
        <location evidence="1">Membrane</location>
    </subcellularLocation>
</comment>
<evidence type="ECO:0000256" key="4">
    <source>
        <dbReference type="ARBA" id="ARBA00022679"/>
    </source>
</evidence>
<feature type="domain" description="Diacylglycerol glucosyltransferase N-terminal" evidence="6">
    <location>
        <begin position="214"/>
        <end position="330"/>
    </location>
</feature>
<dbReference type="eggNOG" id="COG0707">
    <property type="taxonomic scope" value="Bacteria"/>
</dbReference>
<sequence>MDTASPAQSRLTDVADETNTPLPVAIFGASGNQTISPEELGRAHLAAFNALEKQLGHRWRCTESNTKQPDAATDNATTSCTITPSGTATAPTASNAAALSSTATGSVVIQPTSTATSSTTALSAGIPLRKAAYPVVLVLHASVGSGHRSAAVAIAQALEEIRQMQTDNTAESETDAVQSPSLPSNCRIVVIDILAWGAHVFDGNKYATGFTGSTRPIYDLIWRYTFTGRALWGQGTFLNYLLWSKFTRYLAYINPLAVVATHIMGANMAAGGRIINRQSFPLICVPTDYETEGLWPHRAADCFCVGTESMAETLRARKVDEARIALTGIPTRLDFCRTYDTDTARNRLGLPRDKKLILALAGATLPQPYVNLRRILNATLPVFAAHPDFHLVMVCGRDSTYADGVRSLCRALHLSNVTVMEYVEGMAELMASSNLIITKSGGLTVTECLCASTPMILVGRAYGQEKANVNMLTSNGAAMHVTTSRELIDVLNSIDAHPERIAGMVMNANLLRLPNAALDVARKTAALAKAPAKNRLGHIPRRPGPLALFSFYWGDKPAHIR</sequence>
<dbReference type="EMBL" id="CP001682">
    <property type="protein sequence ID" value="ACU94689.1"/>
    <property type="molecule type" value="Genomic_DNA"/>
</dbReference>
<dbReference type="RefSeq" id="WP_012803375.1">
    <property type="nucleotide sequence ID" value="NC_013170.1"/>
</dbReference>
<dbReference type="CAZy" id="GT28">
    <property type="family name" value="Glycosyltransferase Family 28"/>
</dbReference>
<dbReference type="InterPro" id="IPR050519">
    <property type="entry name" value="Glycosyltransf_28_UgtP"/>
</dbReference>
<dbReference type="PANTHER" id="PTHR43025">
    <property type="entry name" value="MONOGALACTOSYLDIACYLGLYCEROL SYNTHASE"/>
    <property type="match status" value="1"/>
</dbReference>
<accession>C7MP49</accession>
<dbReference type="Gene3D" id="3.40.50.2000">
    <property type="entry name" value="Glycogen Phosphorylase B"/>
    <property type="match status" value="1"/>
</dbReference>
<proteinExistence type="inferred from homology"/>
<protein>
    <submittedName>
        <fullName evidence="7">UDP-N-acetylglucosamine:LPS N-acetylglucosamine transferase</fullName>
    </submittedName>
</protein>
<evidence type="ECO:0000256" key="2">
    <source>
        <dbReference type="ARBA" id="ARBA00006962"/>
    </source>
</evidence>
<dbReference type="KEGG" id="ccu:Ccur_09980"/>
<keyword evidence="3" id="KW-0328">Glycosyltransferase</keyword>
<keyword evidence="8" id="KW-1185">Reference proteome</keyword>
<dbReference type="GO" id="GO:0016758">
    <property type="term" value="F:hexosyltransferase activity"/>
    <property type="evidence" value="ECO:0007669"/>
    <property type="project" value="InterPro"/>
</dbReference>
<dbReference type="InterPro" id="IPR009695">
    <property type="entry name" value="Diacylglyc_glucosyltr_N"/>
</dbReference>
<evidence type="ECO:0000256" key="3">
    <source>
        <dbReference type="ARBA" id="ARBA00022676"/>
    </source>
</evidence>
<gene>
    <name evidence="7" type="ordered locus">Ccur_09980</name>
</gene>
<dbReference type="AlphaFoldDB" id="C7MP49"/>